<dbReference type="EMBL" id="WIXE01016959">
    <property type="protein sequence ID" value="KAK5972150.1"/>
    <property type="molecule type" value="Genomic_DNA"/>
</dbReference>
<reference evidence="2 3" key="1">
    <citation type="submission" date="2019-10" db="EMBL/GenBank/DDBJ databases">
        <title>Assembly and Annotation for the nematode Trichostrongylus colubriformis.</title>
        <authorList>
            <person name="Martin J."/>
        </authorList>
    </citation>
    <scope>NUCLEOTIDE SEQUENCE [LARGE SCALE GENOMIC DNA]</scope>
    <source>
        <strain evidence="2">G859</strain>
        <tissue evidence="2">Whole worm</tissue>
    </source>
</reference>
<dbReference type="AlphaFoldDB" id="A0AAN8F2I9"/>
<feature type="coiled-coil region" evidence="1">
    <location>
        <begin position="336"/>
        <end position="363"/>
    </location>
</feature>
<keyword evidence="1" id="KW-0175">Coiled coil</keyword>
<feature type="coiled-coil region" evidence="1">
    <location>
        <begin position="13"/>
        <end position="90"/>
    </location>
</feature>
<evidence type="ECO:0000313" key="2">
    <source>
        <dbReference type="EMBL" id="KAK5972150.1"/>
    </source>
</evidence>
<comment type="caution">
    <text evidence="2">The sequence shown here is derived from an EMBL/GenBank/DDBJ whole genome shotgun (WGS) entry which is preliminary data.</text>
</comment>
<name>A0AAN8F2I9_TRICO</name>
<sequence length="408" mass="46341">LAFDWLLLQNVSLKELVAERDSQLDELHAALDEEQERKRIEQEGLKADLATAQDTSSALRRDFERIRNELKTKDERIRQLQDQLGIVEENNLRMAEVVSDLASDKQKAVRSSHTHPTAAAEVQTIPPMAKVKSRDAQTDLTRTSLAQMECDSVSYSSELKALYSAYAELREAIGQLVVKNIEPLPNTSDIACIEKSCKEMSRLIHHERRRRENQANELAAMTAKVEDLRQKGVLEAGGASLKNVPESCVTDAAAHAKKFGDPMRQTLFVLTAMAMDLVKQLRRLSLLNTAGQQVDFTSTIDLARKLRNELNDRFLIVRSEKENENMHCVSDLIHMVKILERDNRTLHENVKVWQKEYEALEKQHKGNPEVTERITRQLRSIHSVMGEFRQACGQLQNTANTRKDGPAQ</sequence>
<dbReference type="Proteomes" id="UP001331761">
    <property type="component" value="Unassembled WGS sequence"/>
</dbReference>
<protein>
    <submittedName>
        <fullName evidence="2">Uncharacterized protein</fullName>
    </submittedName>
</protein>
<proteinExistence type="predicted"/>
<accession>A0AAN8F2I9</accession>
<keyword evidence="3" id="KW-1185">Reference proteome</keyword>
<evidence type="ECO:0000313" key="3">
    <source>
        <dbReference type="Proteomes" id="UP001331761"/>
    </source>
</evidence>
<gene>
    <name evidence="2" type="ORF">GCK32_013452</name>
</gene>
<evidence type="ECO:0000256" key="1">
    <source>
        <dbReference type="SAM" id="Coils"/>
    </source>
</evidence>
<feature type="non-terminal residue" evidence="2">
    <location>
        <position position="1"/>
    </location>
</feature>
<organism evidence="2 3">
    <name type="scientific">Trichostrongylus colubriformis</name>
    <name type="common">Black scour worm</name>
    <dbReference type="NCBI Taxonomy" id="6319"/>
    <lineage>
        <taxon>Eukaryota</taxon>
        <taxon>Metazoa</taxon>
        <taxon>Ecdysozoa</taxon>
        <taxon>Nematoda</taxon>
        <taxon>Chromadorea</taxon>
        <taxon>Rhabditida</taxon>
        <taxon>Rhabditina</taxon>
        <taxon>Rhabditomorpha</taxon>
        <taxon>Strongyloidea</taxon>
        <taxon>Trichostrongylidae</taxon>
        <taxon>Trichostrongylus</taxon>
    </lineage>
</organism>